<dbReference type="AlphaFoldDB" id="A0A0L0CPH7"/>
<accession>A0A0L0CPH7</accession>
<keyword evidence="1" id="KW-1133">Transmembrane helix</keyword>
<keyword evidence="1" id="KW-0812">Transmembrane</keyword>
<dbReference type="Proteomes" id="UP000037069">
    <property type="component" value="Unassembled WGS sequence"/>
</dbReference>
<proteinExistence type="predicted"/>
<gene>
    <name evidence="2" type="ORF">FF38_13133</name>
</gene>
<name>A0A0L0CPH7_LUCCU</name>
<keyword evidence="3" id="KW-1185">Reference proteome</keyword>
<evidence type="ECO:0000313" key="2">
    <source>
        <dbReference type="EMBL" id="KNC34255.1"/>
    </source>
</evidence>
<comment type="caution">
    <text evidence="2">The sequence shown here is derived from an EMBL/GenBank/DDBJ whole genome shotgun (WGS) entry which is preliminary data.</text>
</comment>
<evidence type="ECO:0000313" key="3">
    <source>
        <dbReference type="Proteomes" id="UP000037069"/>
    </source>
</evidence>
<sequence length="151" mass="16972">MNFLNRDMCFNYGSYLLIYFSTIVKLMSFIGFFEDCLLTILRSSWSGVPANHFQAVPKMSNEHFCLGLILFFFAVESVQSQGRLLEVWSCLKVKTSPTAALDASVVSSGCDSKTWIVNNFFNLLKAVFASKSNSTGVFLDIYCEILPFLPV</sequence>
<organism evidence="2 3">
    <name type="scientific">Lucilia cuprina</name>
    <name type="common">Green bottle fly</name>
    <name type="synonym">Australian sheep blowfly</name>
    <dbReference type="NCBI Taxonomy" id="7375"/>
    <lineage>
        <taxon>Eukaryota</taxon>
        <taxon>Metazoa</taxon>
        <taxon>Ecdysozoa</taxon>
        <taxon>Arthropoda</taxon>
        <taxon>Hexapoda</taxon>
        <taxon>Insecta</taxon>
        <taxon>Pterygota</taxon>
        <taxon>Neoptera</taxon>
        <taxon>Endopterygota</taxon>
        <taxon>Diptera</taxon>
        <taxon>Brachycera</taxon>
        <taxon>Muscomorpha</taxon>
        <taxon>Oestroidea</taxon>
        <taxon>Calliphoridae</taxon>
        <taxon>Luciliinae</taxon>
        <taxon>Lucilia</taxon>
    </lineage>
</organism>
<feature type="transmembrane region" description="Helical" evidence="1">
    <location>
        <begin position="12"/>
        <end position="33"/>
    </location>
</feature>
<dbReference type="EMBL" id="JRES01000086">
    <property type="protein sequence ID" value="KNC34255.1"/>
    <property type="molecule type" value="Genomic_DNA"/>
</dbReference>
<evidence type="ECO:0000256" key="1">
    <source>
        <dbReference type="SAM" id="Phobius"/>
    </source>
</evidence>
<keyword evidence="1" id="KW-0472">Membrane</keyword>
<reference evidence="2 3" key="1">
    <citation type="journal article" date="2015" name="Nat. Commun.">
        <title>Lucilia cuprina genome unlocks parasitic fly biology to underpin future interventions.</title>
        <authorList>
            <person name="Anstead C.A."/>
            <person name="Korhonen P.K."/>
            <person name="Young N.D."/>
            <person name="Hall R.S."/>
            <person name="Jex A.R."/>
            <person name="Murali S.C."/>
            <person name="Hughes D.S."/>
            <person name="Lee S.F."/>
            <person name="Perry T."/>
            <person name="Stroehlein A.J."/>
            <person name="Ansell B.R."/>
            <person name="Breugelmans B."/>
            <person name="Hofmann A."/>
            <person name="Qu J."/>
            <person name="Dugan S."/>
            <person name="Lee S.L."/>
            <person name="Chao H."/>
            <person name="Dinh H."/>
            <person name="Han Y."/>
            <person name="Doddapaneni H.V."/>
            <person name="Worley K.C."/>
            <person name="Muzny D.M."/>
            <person name="Ioannidis P."/>
            <person name="Waterhouse R.M."/>
            <person name="Zdobnov E.M."/>
            <person name="James P.J."/>
            <person name="Bagnall N.H."/>
            <person name="Kotze A.C."/>
            <person name="Gibbs R.A."/>
            <person name="Richards S."/>
            <person name="Batterham P."/>
            <person name="Gasser R.B."/>
        </authorList>
    </citation>
    <scope>NUCLEOTIDE SEQUENCE [LARGE SCALE GENOMIC DNA]</scope>
    <source>
        <strain evidence="2 3">LS</strain>
        <tissue evidence="2">Full body</tissue>
    </source>
</reference>
<protein>
    <submittedName>
        <fullName evidence="2">Uncharacterized protein</fullName>
    </submittedName>
</protein>